<dbReference type="EMBL" id="UYYF01000719">
    <property type="protein sequence ID" value="VDM98967.1"/>
    <property type="molecule type" value="Genomic_DNA"/>
</dbReference>
<dbReference type="SUPFAM" id="SSF54285">
    <property type="entry name" value="MoaD/ThiS"/>
    <property type="match status" value="1"/>
</dbReference>
<name>A0A0N5CRG4_THECL</name>
<proteinExistence type="predicted"/>
<dbReference type="Proteomes" id="UP000276776">
    <property type="component" value="Unassembled WGS sequence"/>
</dbReference>
<gene>
    <name evidence="1" type="ORF">TCLT_LOCUS2815</name>
</gene>
<dbReference type="AlphaFoldDB" id="A0A0N5CRG4"/>
<dbReference type="CDD" id="cd00754">
    <property type="entry name" value="Ubl_MoaD"/>
    <property type="match status" value="1"/>
</dbReference>
<dbReference type="Gene3D" id="3.10.20.30">
    <property type="match status" value="1"/>
</dbReference>
<dbReference type="STRING" id="103827.A0A0N5CRG4"/>
<reference evidence="1 2" key="2">
    <citation type="submission" date="2018-11" db="EMBL/GenBank/DDBJ databases">
        <authorList>
            <consortium name="Pathogen Informatics"/>
        </authorList>
    </citation>
    <scope>NUCLEOTIDE SEQUENCE [LARGE SCALE GENOMIC DNA]</scope>
</reference>
<keyword evidence="2" id="KW-1185">Reference proteome</keyword>
<dbReference type="InterPro" id="IPR012675">
    <property type="entry name" value="Beta-grasp_dom_sf"/>
</dbReference>
<evidence type="ECO:0000313" key="3">
    <source>
        <dbReference type="WBParaSite" id="TCLT_0000281401-mRNA-1"/>
    </source>
</evidence>
<protein>
    <submittedName>
        <fullName evidence="3">Molybdopterin synthase sulfur carrier subunit</fullName>
    </submittedName>
</protein>
<dbReference type="WBParaSite" id="TCLT_0000281401-mRNA-1">
    <property type="protein sequence ID" value="TCLT_0000281401-mRNA-1"/>
    <property type="gene ID" value="TCLT_0000281401"/>
</dbReference>
<evidence type="ECO:0000313" key="1">
    <source>
        <dbReference type="EMBL" id="VDM98967.1"/>
    </source>
</evidence>
<dbReference type="Pfam" id="PF02597">
    <property type="entry name" value="ThiS"/>
    <property type="match status" value="1"/>
</dbReference>
<accession>A0A0N5CRG4</accession>
<reference evidence="3" key="1">
    <citation type="submission" date="2017-02" db="UniProtKB">
        <authorList>
            <consortium name="WormBaseParasite"/>
        </authorList>
    </citation>
    <scope>IDENTIFICATION</scope>
</reference>
<dbReference type="InterPro" id="IPR003749">
    <property type="entry name" value="ThiS/MoaD-like"/>
</dbReference>
<dbReference type="InterPro" id="IPR016155">
    <property type="entry name" value="Mopterin_synth/thiamin_S_b"/>
</dbReference>
<evidence type="ECO:0000313" key="2">
    <source>
        <dbReference type="Proteomes" id="UP000276776"/>
    </source>
</evidence>
<dbReference type="OrthoDB" id="5531344at2759"/>
<sequence length="90" mass="10107">MTIACVPVRIVLWGVAREMANISEKCVDMPKTLSYQSLKELIFREILAELLPLEKCCILALNYEHIWDHDTVLNIRANSEIAVIPPVSGG</sequence>
<organism evidence="3">
    <name type="scientific">Thelazia callipaeda</name>
    <name type="common">Oriental eyeworm</name>
    <name type="synonym">Parasitic nematode</name>
    <dbReference type="NCBI Taxonomy" id="103827"/>
    <lineage>
        <taxon>Eukaryota</taxon>
        <taxon>Metazoa</taxon>
        <taxon>Ecdysozoa</taxon>
        <taxon>Nematoda</taxon>
        <taxon>Chromadorea</taxon>
        <taxon>Rhabditida</taxon>
        <taxon>Spirurina</taxon>
        <taxon>Spiruromorpha</taxon>
        <taxon>Thelazioidea</taxon>
        <taxon>Thelaziidae</taxon>
        <taxon>Thelazia</taxon>
    </lineage>
</organism>
<dbReference type="OMA" id="DQEYANP"/>